<dbReference type="InterPro" id="IPR052698">
    <property type="entry name" value="MoCofactor_Util/Proc"/>
</dbReference>
<dbReference type="PANTHER" id="PTHR30388:SF6">
    <property type="entry name" value="XANTHINE DEHYDROGENASE SUBUNIT A-RELATED"/>
    <property type="match status" value="1"/>
</dbReference>
<proteinExistence type="predicted"/>
<name>A0A5A7N625_9PROT</name>
<gene>
    <name evidence="2" type="ORF">JCM17846_12200</name>
</gene>
<dbReference type="EMBL" id="BKCN01000004">
    <property type="protein sequence ID" value="GER03538.1"/>
    <property type="molecule type" value="Genomic_DNA"/>
</dbReference>
<organism evidence="2 3">
    <name type="scientific">Iodidimonas nitroreducens</name>
    <dbReference type="NCBI Taxonomy" id="1236968"/>
    <lineage>
        <taxon>Bacteria</taxon>
        <taxon>Pseudomonadati</taxon>
        <taxon>Pseudomonadota</taxon>
        <taxon>Alphaproteobacteria</taxon>
        <taxon>Iodidimonadales</taxon>
        <taxon>Iodidimonadaceae</taxon>
        <taxon>Iodidimonas</taxon>
    </lineage>
</organism>
<dbReference type="Gene3D" id="3.40.50.720">
    <property type="entry name" value="NAD(P)-binding Rossmann-like Domain"/>
    <property type="match status" value="1"/>
</dbReference>
<dbReference type="PANTHER" id="PTHR30388">
    <property type="entry name" value="ALDEHYDE OXIDOREDUCTASE MOLYBDENUM COFACTOR ASSEMBLY PROTEIN"/>
    <property type="match status" value="1"/>
</dbReference>
<dbReference type="InterPro" id="IPR003777">
    <property type="entry name" value="XdhC_CoxI"/>
</dbReference>
<dbReference type="RefSeq" id="WP_150006917.1">
    <property type="nucleotide sequence ID" value="NZ_BKCN01000004.1"/>
</dbReference>
<comment type="caution">
    <text evidence="2">The sequence shown here is derived from an EMBL/GenBank/DDBJ whole genome shotgun (WGS) entry which is preliminary data.</text>
</comment>
<keyword evidence="3" id="KW-1185">Reference proteome</keyword>
<dbReference type="Proteomes" id="UP000324996">
    <property type="component" value="Unassembled WGS sequence"/>
</dbReference>
<sequence length="245" mass="25804">MADRGALIDLIPASPSAFMLVSVVAAYGSVPRGPGAVMCVMPDGLSGTIGGGALEYQAIQLARDALAAGADPFLRDFALGPKLDQCCGGRVTLLFDPFDASDRPLLDAMAGDPQALLQTHPGPSAGQPHHRLITRSQCPDGLAADRAVALYDGAGRCFEPSMPVAVDDIASVIQNCGSPYAPLYMFGAGHVGRAVAAVLAPLPFDVHWIDQRADAFPADAPPHIRQHRVPDPKALWPRPRRGRFI</sequence>
<evidence type="ECO:0000313" key="2">
    <source>
        <dbReference type="EMBL" id="GER03538.1"/>
    </source>
</evidence>
<reference evidence="2 3" key="1">
    <citation type="submission" date="2019-09" db="EMBL/GenBank/DDBJ databases">
        <title>NBRP : Genome information of microbial organism related human and environment.</title>
        <authorList>
            <person name="Hattori M."/>
            <person name="Oshima K."/>
            <person name="Inaba H."/>
            <person name="Suda W."/>
            <person name="Sakamoto M."/>
            <person name="Iino T."/>
            <person name="Kitahara M."/>
            <person name="Oshida Y."/>
            <person name="Iida T."/>
            <person name="Kudo T."/>
            <person name="Itoh T."/>
            <person name="Ohkuma M."/>
        </authorList>
    </citation>
    <scope>NUCLEOTIDE SEQUENCE [LARGE SCALE GENOMIC DNA]</scope>
    <source>
        <strain evidence="2 3">Q-1</strain>
    </source>
</reference>
<dbReference type="AlphaFoldDB" id="A0A5A7N625"/>
<evidence type="ECO:0000259" key="1">
    <source>
        <dbReference type="Pfam" id="PF02625"/>
    </source>
</evidence>
<protein>
    <recommendedName>
        <fullName evidence="1">XdhC- CoxI domain-containing protein</fullName>
    </recommendedName>
</protein>
<feature type="domain" description="XdhC- CoxI" evidence="1">
    <location>
        <begin position="16"/>
        <end position="71"/>
    </location>
</feature>
<dbReference type="Pfam" id="PF02625">
    <property type="entry name" value="XdhC_CoxI"/>
    <property type="match status" value="1"/>
</dbReference>
<accession>A0A5A7N625</accession>
<evidence type="ECO:0000313" key="3">
    <source>
        <dbReference type="Proteomes" id="UP000324996"/>
    </source>
</evidence>